<name>A0A369Q9N3_9SPHN</name>
<keyword evidence="9" id="KW-1185">Reference proteome</keyword>
<dbReference type="InterPro" id="IPR050330">
    <property type="entry name" value="Bact_OuterMem_StrucFunc"/>
</dbReference>
<proteinExistence type="predicted"/>
<dbReference type="AlphaFoldDB" id="A0A369Q9N3"/>
<sequence>MTYKKEYTVMRWLPAILMLAVLGACKKDTPPVQPEEQVSIIREDIEQPIEAPALEPLQTSISFAGGGIEMTEEAAAEIATIVNAPQTEENGQIILRGHSDAGGSDAVNMRISLERAELVRDALIQRGIAEDRITVIAFGEQNPIQPNALPDGEPNEPGREANRRVDVSVNLAEAVSDAEPIADTDGETPDVIEDTAE</sequence>
<dbReference type="PANTHER" id="PTHR30329:SF21">
    <property type="entry name" value="LIPOPROTEIN YIAD-RELATED"/>
    <property type="match status" value="1"/>
</dbReference>
<feature type="domain" description="OmpA-like" evidence="7">
    <location>
        <begin position="50"/>
        <end position="173"/>
    </location>
</feature>
<accession>A0A369Q9N3</accession>
<dbReference type="SUPFAM" id="SSF103088">
    <property type="entry name" value="OmpA-like"/>
    <property type="match status" value="1"/>
</dbReference>
<organism evidence="8 9">
    <name type="scientific">Alteripontixanthobacter maritimus</name>
    <dbReference type="NCBI Taxonomy" id="2161824"/>
    <lineage>
        <taxon>Bacteria</taxon>
        <taxon>Pseudomonadati</taxon>
        <taxon>Pseudomonadota</taxon>
        <taxon>Alphaproteobacteria</taxon>
        <taxon>Sphingomonadales</taxon>
        <taxon>Erythrobacteraceae</taxon>
        <taxon>Alteripontixanthobacter</taxon>
    </lineage>
</organism>
<gene>
    <name evidence="8" type="ORF">HME9302_02278</name>
</gene>
<dbReference type="Gene3D" id="3.30.1330.60">
    <property type="entry name" value="OmpA-like domain"/>
    <property type="match status" value="1"/>
</dbReference>
<comment type="subcellular location">
    <subcellularLocation>
        <location evidence="1">Cell outer membrane</location>
    </subcellularLocation>
</comment>
<dbReference type="Proteomes" id="UP000253727">
    <property type="component" value="Unassembled WGS sequence"/>
</dbReference>
<dbReference type="PANTHER" id="PTHR30329">
    <property type="entry name" value="STATOR ELEMENT OF FLAGELLAR MOTOR COMPLEX"/>
    <property type="match status" value="1"/>
</dbReference>
<keyword evidence="6" id="KW-0732">Signal</keyword>
<dbReference type="EMBL" id="QBKA01000002">
    <property type="protein sequence ID" value="RDC61060.1"/>
    <property type="molecule type" value="Genomic_DNA"/>
</dbReference>
<keyword evidence="2 4" id="KW-0472">Membrane</keyword>
<keyword evidence="3" id="KW-0998">Cell outer membrane</keyword>
<feature type="region of interest" description="Disordered" evidence="5">
    <location>
        <begin position="142"/>
        <end position="197"/>
    </location>
</feature>
<protein>
    <submittedName>
        <fullName evidence="8">Peptidoglycan-binding protein ArfA</fullName>
    </submittedName>
</protein>
<feature type="chain" id="PRO_5016859628" evidence="6">
    <location>
        <begin position="27"/>
        <end position="197"/>
    </location>
</feature>
<evidence type="ECO:0000256" key="5">
    <source>
        <dbReference type="SAM" id="MobiDB-lite"/>
    </source>
</evidence>
<comment type="caution">
    <text evidence="8">The sequence shown here is derived from an EMBL/GenBank/DDBJ whole genome shotgun (WGS) entry which is preliminary data.</text>
</comment>
<dbReference type="OrthoDB" id="9814546at2"/>
<dbReference type="GO" id="GO:0009279">
    <property type="term" value="C:cell outer membrane"/>
    <property type="evidence" value="ECO:0007669"/>
    <property type="project" value="UniProtKB-SubCell"/>
</dbReference>
<evidence type="ECO:0000313" key="9">
    <source>
        <dbReference type="Proteomes" id="UP000253727"/>
    </source>
</evidence>
<feature type="compositionally biased region" description="Acidic residues" evidence="5">
    <location>
        <begin position="180"/>
        <end position="197"/>
    </location>
</feature>
<evidence type="ECO:0000256" key="1">
    <source>
        <dbReference type="ARBA" id="ARBA00004442"/>
    </source>
</evidence>
<evidence type="ECO:0000313" key="8">
    <source>
        <dbReference type="EMBL" id="RDC61060.1"/>
    </source>
</evidence>
<evidence type="ECO:0000256" key="2">
    <source>
        <dbReference type="ARBA" id="ARBA00023136"/>
    </source>
</evidence>
<reference evidence="8 9" key="1">
    <citation type="submission" date="2018-04" db="EMBL/GenBank/DDBJ databases">
        <title>Altererythrobacter sp. HME9302 genome sequencing and assembly.</title>
        <authorList>
            <person name="Kang H."/>
            <person name="Kim H."/>
            <person name="Joh K."/>
        </authorList>
    </citation>
    <scope>NUCLEOTIDE SEQUENCE [LARGE SCALE GENOMIC DNA]</scope>
    <source>
        <strain evidence="8 9">HME9302</strain>
    </source>
</reference>
<dbReference type="PRINTS" id="PR01021">
    <property type="entry name" value="OMPADOMAIN"/>
</dbReference>
<dbReference type="PROSITE" id="PS51123">
    <property type="entry name" value="OMPA_2"/>
    <property type="match status" value="1"/>
</dbReference>
<feature type="signal peptide" evidence="6">
    <location>
        <begin position="1"/>
        <end position="26"/>
    </location>
</feature>
<feature type="compositionally biased region" description="Basic and acidic residues" evidence="5">
    <location>
        <begin position="156"/>
        <end position="166"/>
    </location>
</feature>
<dbReference type="InterPro" id="IPR006664">
    <property type="entry name" value="OMP_bac"/>
</dbReference>
<dbReference type="CDD" id="cd07185">
    <property type="entry name" value="OmpA_C-like"/>
    <property type="match status" value="1"/>
</dbReference>
<dbReference type="InterPro" id="IPR036737">
    <property type="entry name" value="OmpA-like_sf"/>
</dbReference>
<evidence type="ECO:0000256" key="6">
    <source>
        <dbReference type="SAM" id="SignalP"/>
    </source>
</evidence>
<dbReference type="PROSITE" id="PS51257">
    <property type="entry name" value="PROKAR_LIPOPROTEIN"/>
    <property type="match status" value="1"/>
</dbReference>
<evidence type="ECO:0000256" key="3">
    <source>
        <dbReference type="ARBA" id="ARBA00023237"/>
    </source>
</evidence>
<evidence type="ECO:0000256" key="4">
    <source>
        <dbReference type="PROSITE-ProRule" id="PRU00473"/>
    </source>
</evidence>
<dbReference type="InterPro" id="IPR006665">
    <property type="entry name" value="OmpA-like"/>
</dbReference>
<dbReference type="RefSeq" id="WP_115367090.1">
    <property type="nucleotide sequence ID" value="NZ_QBKA01000002.1"/>
</dbReference>
<dbReference type="Pfam" id="PF00691">
    <property type="entry name" value="OmpA"/>
    <property type="match status" value="1"/>
</dbReference>
<evidence type="ECO:0000259" key="7">
    <source>
        <dbReference type="PROSITE" id="PS51123"/>
    </source>
</evidence>